<protein>
    <submittedName>
        <fullName evidence="2">Uncharacterized protein</fullName>
    </submittedName>
</protein>
<feature type="non-terminal residue" evidence="2">
    <location>
        <position position="1"/>
    </location>
</feature>
<sequence>MIIVGYLCVSVEDNFKEHKGSYFIETLTKKHSSDPCPQTLTSWVDFNSTAGGIQTTIGLRRKIQDLTMEDSEFCRIMEVLPPLAEDGTTVQPLTEDSAQETSTSGKSIASSSLIPDDPVVLLTIAGMLQFNSIFHG</sequence>
<dbReference type="EMBL" id="JAMZMK010008715">
    <property type="protein sequence ID" value="KAI7738823.1"/>
    <property type="molecule type" value="Genomic_DNA"/>
</dbReference>
<evidence type="ECO:0000256" key="1">
    <source>
        <dbReference type="SAM" id="MobiDB-lite"/>
    </source>
</evidence>
<gene>
    <name evidence="2" type="ORF">M8C21_007360</name>
</gene>
<keyword evidence="3" id="KW-1185">Reference proteome</keyword>
<evidence type="ECO:0000313" key="2">
    <source>
        <dbReference type="EMBL" id="KAI7738823.1"/>
    </source>
</evidence>
<accession>A0AAD5GG56</accession>
<feature type="region of interest" description="Disordered" evidence="1">
    <location>
        <begin position="87"/>
        <end position="110"/>
    </location>
</feature>
<evidence type="ECO:0000313" key="3">
    <source>
        <dbReference type="Proteomes" id="UP001206925"/>
    </source>
</evidence>
<comment type="caution">
    <text evidence="2">The sequence shown here is derived from an EMBL/GenBank/DDBJ whole genome shotgun (WGS) entry which is preliminary data.</text>
</comment>
<name>A0AAD5GG56_AMBAR</name>
<dbReference type="AlphaFoldDB" id="A0AAD5GG56"/>
<dbReference type="Proteomes" id="UP001206925">
    <property type="component" value="Unassembled WGS sequence"/>
</dbReference>
<organism evidence="2 3">
    <name type="scientific">Ambrosia artemisiifolia</name>
    <name type="common">Common ragweed</name>
    <dbReference type="NCBI Taxonomy" id="4212"/>
    <lineage>
        <taxon>Eukaryota</taxon>
        <taxon>Viridiplantae</taxon>
        <taxon>Streptophyta</taxon>
        <taxon>Embryophyta</taxon>
        <taxon>Tracheophyta</taxon>
        <taxon>Spermatophyta</taxon>
        <taxon>Magnoliopsida</taxon>
        <taxon>eudicotyledons</taxon>
        <taxon>Gunneridae</taxon>
        <taxon>Pentapetalae</taxon>
        <taxon>asterids</taxon>
        <taxon>campanulids</taxon>
        <taxon>Asterales</taxon>
        <taxon>Asteraceae</taxon>
        <taxon>Asteroideae</taxon>
        <taxon>Heliantheae alliance</taxon>
        <taxon>Heliantheae</taxon>
        <taxon>Ambrosia</taxon>
    </lineage>
</organism>
<feature type="compositionally biased region" description="Polar residues" evidence="1">
    <location>
        <begin position="88"/>
        <end position="101"/>
    </location>
</feature>
<reference evidence="2" key="1">
    <citation type="submission" date="2022-06" db="EMBL/GenBank/DDBJ databases">
        <title>Uncovering the hologenomic basis of an extraordinary plant invasion.</title>
        <authorList>
            <person name="Bieker V.C."/>
            <person name="Martin M.D."/>
            <person name="Gilbert T."/>
            <person name="Hodgins K."/>
            <person name="Battlay P."/>
            <person name="Petersen B."/>
            <person name="Wilson J."/>
        </authorList>
    </citation>
    <scope>NUCLEOTIDE SEQUENCE</scope>
    <source>
        <strain evidence="2">AA19_3_7</strain>
        <tissue evidence="2">Leaf</tissue>
    </source>
</reference>
<proteinExistence type="predicted"/>